<dbReference type="GO" id="GO:0004518">
    <property type="term" value="F:nuclease activity"/>
    <property type="evidence" value="ECO:0007669"/>
    <property type="project" value="InterPro"/>
</dbReference>
<dbReference type="GO" id="GO:0004386">
    <property type="term" value="F:helicase activity"/>
    <property type="evidence" value="ECO:0007669"/>
    <property type="project" value="TreeGrafter"/>
</dbReference>
<dbReference type="InterPro" id="IPR014001">
    <property type="entry name" value="Helicase_ATP-bd"/>
</dbReference>
<dbReference type="SUPFAM" id="SSF52540">
    <property type="entry name" value="P-loop containing nucleoside triphosphate hydrolases"/>
    <property type="match status" value="1"/>
</dbReference>
<dbReference type="Pfam" id="PF00270">
    <property type="entry name" value="DEAD"/>
    <property type="match status" value="1"/>
</dbReference>
<dbReference type="Gene3D" id="3.40.50.1010">
    <property type="entry name" value="5'-nuclease"/>
    <property type="match status" value="1"/>
</dbReference>
<dbReference type="VEuPathDB" id="FungiDB:H310_08069"/>
<dbReference type="Gene3D" id="3.40.50.300">
    <property type="entry name" value="P-loop containing nucleotide triphosphate hydrolases"/>
    <property type="match status" value="2"/>
</dbReference>
<organism evidence="5">
    <name type="scientific">Aphanomyces invadans</name>
    <dbReference type="NCBI Taxonomy" id="157072"/>
    <lineage>
        <taxon>Eukaryota</taxon>
        <taxon>Sar</taxon>
        <taxon>Stramenopiles</taxon>
        <taxon>Oomycota</taxon>
        <taxon>Saprolegniomycetes</taxon>
        <taxon>Saprolegniales</taxon>
        <taxon>Verrucalvaceae</taxon>
        <taxon>Aphanomyces</taxon>
    </lineage>
</organism>
<reference evidence="5" key="1">
    <citation type="submission" date="2013-12" db="EMBL/GenBank/DDBJ databases">
        <title>The Genome Sequence of Aphanomyces invadans NJM9701.</title>
        <authorList>
            <consortium name="The Broad Institute Genomics Platform"/>
            <person name="Russ C."/>
            <person name="Tyler B."/>
            <person name="van West P."/>
            <person name="Dieguez-Uribeondo J."/>
            <person name="Young S.K."/>
            <person name="Zeng Q."/>
            <person name="Gargeya S."/>
            <person name="Fitzgerald M."/>
            <person name="Abouelleil A."/>
            <person name="Alvarado L."/>
            <person name="Chapman S.B."/>
            <person name="Gainer-Dewar J."/>
            <person name="Goldberg J."/>
            <person name="Griggs A."/>
            <person name="Gujja S."/>
            <person name="Hansen M."/>
            <person name="Howarth C."/>
            <person name="Imamovic A."/>
            <person name="Ireland A."/>
            <person name="Larimer J."/>
            <person name="McCowan C."/>
            <person name="Murphy C."/>
            <person name="Pearson M."/>
            <person name="Poon T.W."/>
            <person name="Priest M."/>
            <person name="Roberts A."/>
            <person name="Saif S."/>
            <person name="Shea T."/>
            <person name="Sykes S."/>
            <person name="Wortman J."/>
            <person name="Nusbaum C."/>
            <person name="Birren B."/>
        </authorList>
    </citation>
    <scope>NUCLEOTIDE SEQUENCE [LARGE SCALE GENOMIC DNA]</scope>
    <source>
        <strain evidence="5">NJM9701</strain>
    </source>
</reference>
<accession>A0A024TYX9</accession>
<gene>
    <name evidence="5" type="ORF">H310_08069</name>
</gene>
<evidence type="ECO:0000313" key="5">
    <source>
        <dbReference type="EMBL" id="ETV99355.1"/>
    </source>
</evidence>
<dbReference type="RefSeq" id="XP_008871911.1">
    <property type="nucleotide sequence ID" value="XM_008873689.1"/>
</dbReference>
<evidence type="ECO:0000256" key="2">
    <source>
        <dbReference type="ARBA" id="ARBA00022840"/>
    </source>
</evidence>
<evidence type="ECO:0000259" key="3">
    <source>
        <dbReference type="PROSITE" id="PS51192"/>
    </source>
</evidence>
<evidence type="ECO:0000259" key="4">
    <source>
        <dbReference type="PROSITE" id="PS51194"/>
    </source>
</evidence>
<dbReference type="CDD" id="cd17917">
    <property type="entry name" value="DEXHc_RHA-like"/>
    <property type="match status" value="1"/>
</dbReference>
<dbReference type="EMBL" id="KI913967">
    <property type="protein sequence ID" value="ETV99355.1"/>
    <property type="molecule type" value="Genomic_DNA"/>
</dbReference>
<feature type="domain" description="Helicase C-terminal" evidence="4">
    <location>
        <begin position="979"/>
        <end position="1145"/>
    </location>
</feature>
<dbReference type="PANTHER" id="PTHR18934">
    <property type="entry name" value="ATP-DEPENDENT RNA HELICASE"/>
    <property type="match status" value="1"/>
</dbReference>
<dbReference type="GO" id="GO:0003723">
    <property type="term" value="F:RNA binding"/>
    <property type="evidence" value="ECO:0007669"/>
    <property type="project" value="TreeGrafter"/>
</dbReference>
<keyword evidence="1" id="KW-0547">Nucleotide-binding</keyword>
<proteinExistence type="predicted"/>
<dbReference type="GO" id="GO:0005524">
    <property type="term" value="F:ATP binding"/>
    <property type="evidence" value="ECO:0007669"/>
    <property type="project" value="UniProtKB-KW"/>
</dbReference>
<evidence type="ECO:0000256" key="1">
    <source>
        <dbReference type="ARBA" id="ARBA00022741"/>
    </source>
</evidence>
<keyword evidence="2" id="KW-0067">ATP-binding</keyword>
<dbReference type="SUPFAM" id="SSF88723">
    <property type="entry name" value="PIN domain-like"/>
    <property type="match status" value="1"/>
</dbReference>
<dbReference type="GeneID" id="20085119"/>
<feature type="domain" description="Helicase ATP-binding" evidence="3">
    <location>
        <begin position="748"/>
        <end position="911"/>
    </location>
</feature>
<dbReference type="PROSITE" id="PS51194">
    <property type="entry name" value="HELICASE_CTER"/>
    <property type="match status" value="1"/>
</dbReference>
<dbReference type="eggNOG" id="KOG0920">
    <property type="taxonomic scope" value="Eukaryota"/>
</dbReference>
<dbReference type="InterPro" id="IPR011545">
    <property type="entry name" value="DEAD/DEAH_box_helicase_dom"/>
</dbReference>
<dbReference type="PROSITE" id="PS51192">
    <property type="entry name" value="HELICASE_ATP_BIND_1"/>
    <property type="match status" value="1"/>
</dbReference>
<dbReference type="OrthoDB" id="66977at2759"/>
<dbReference type="InterPro" id="IPR001650">
    <property type="entry name" value="Helicase_C-like"/>
</dbReference>
<dbReference type="PANTHER" id="PTHR18934:SF145">
    <property type="entry name" value="ATP-DEPENDENT RNA HELICASE DHX57-RELATED"/>
    <property type="match status" value="1"/>
</dbReference>
<dbReference type="InterPro" id="IPR027417">
    <property type="entry name" value="P-loop_NTPase"/>
</dbReference>
<dbReference type="Pfam" id="PF00867">
    <property type="entry name" value="XPG_I"/>
    <property type="match status" value="1"/>
</dbReference>
<sequence length="1695" mass="188806">MGIRGLTSYVAARQDECATEVEDLTNVTLGVDLDSFLHFACRELVHTIDAHWLLLGGDARALYVWVRAWMRPLFERKIRLKFVRDPPGMLNTIKDVARGRRRSEKMEKSKSVVQGLYAPPTPLSPQGIDEVSPLAPTVPLDLVQLTEEAATILMETQAVFAFARKALVTCLQHAGCSIVTAPIEADETLGELVRSKTIFAAVAHDSDYLIMHKVRYIPFSSIQVDPTSGFVRATVFDSDKLAAVSGLAPEKLVEWAIVCGNDFTPYVDVHFNLAKALHLPALRQSQGSYDVADALVWLQEHLGTSNWLDDPEFKELLTHDNDLLTHVYGIYCFYGVGGAVKKRFPTAVRHAVLSTVEWKRARKLLDKAMLPSFAIDVMFDQRRSLSHRWMFGDLTWCPLLAAARQGTYGLLRQTNVEEYVTCVLTGNLITRLVTATPSDVGFDTKHAKSIRVDHFQAMVLSWVAVAPTVHTALATWKPPKKQVELKFVGYALGMVLAASDTLSYNTWTTLLLTSVVSICIQKESSPSIAFVPPAGLSREVVETACRYLSSLETLFHVCDILKLHTDVNCHAFYSASLFAYFLKTSLVSKTTVQRMVADPALALTEEQVQACMWSFHTLVDLFAKALPPTTASSSLSPSMELQTDINGSVEGTRDLLTPAVILLKNPTMAKKGAKKFVKKASRSTVAFPTEKLRKPTAINATDSDGNLHPFEWAVDVSQTPTENVAPAPKDLKQLIFSLPVFKHKEEILDHVATNPLVVIQGETGCGKSTSVPQFLLDANAETANIYVTQPRRVAALTLAATVARMRGETVGSTIGYRVGQMQHDSDKTQITYVTTGYMLERLIHNPDSVKGVTHLILDEAHERSMDMDMLLLMVATNWRLFPALKLVIMSATMDASIFFKYFKPVLPVPMQHSDELFVGSALHPVKTVFLEDMKRIPGLKVGKLAEALNSWDKSMMNDVEMMTKQLQKVVTAQLDLCVQVAHTIVKSQGGSGCILIFVSGLADIQYLHEKFESWPMIQLFVLHSDIEMDDQAKAFKDVQGKMKIILSTNIAESSVTIPDVTHIVNTALEKQILMDKTTKSEVLVRMWCSKASVKQRSGRAGRIRPGVAFHLFTKRFMETCMDEYTTPELLRKPLDKVVLQMKAQMQHIGTPSELLAQAVTPPDVANIDMAYKMLHTFSAVTSPREEDSITSFGLFSVHFPLDIRLCRLLMYGLTAWEWGVGVVEVVLLVAVLASPDLHLAPSRFHIASSEMYMHEMKAVLAAKLELQEGDVRSEPLAIWKLMVQCLACTNKGQVVGLLKKFAISFRRFQTTLVLVGELCVRLIRLAKKPPYRGLRALQPSMVAHLERLQKFSGRMYSSEPWTYAHAPLPMLRFLLVLNYHDCLARGRLPEKKGKGAKGGKAKKEKIQGPLSAQLAIKVDTTCQWGLKIPPEHFKYLVEPLTLEPEVHHVSKNPKGFDLKVSPGSTPFPFSVSLLFFLREGRFPVDLPVLPLWLPAPGDPDALRIRFNDLNVGGLIRWQQTPSEKNLIVSGRSVFALPQLKLDKKMIVGVFAEQLLTGDGSTLMGGCCTLLPPHVDSYYPVVMLITTKCDVWLYMDGSRKFWTQAKIDGVNYVIEESRCVPLQPTLKIINTVRTELSRGLVDALLTTDNKKDDATITSSDMDALFETRHKKLNGMKWVRVTLDVTNDVPFPPFDVE</sequence>
<name>A0A024TYX9_9STRA</name>
<evidence type="ECO:0008006" key="6">
    <source>
        <dbReference type="Google" id="ProtNLM"/>
    </source>
</evidence>
<dbReference type="CDD" id="cd18791">
    <property type="entry name" value="SF2_C_RHA"/>
    <property type="match status" value="1"/>
</dbReference>
<dbReference type="SMART" id="SM00490">
    <property type="entry name" value="HELICc"/>
    <property type="match status" value="1"/>
</dbReference>
<dbReference type="InterPro" id="IPR006086">
    <property type="entry name" value="XPG-I_dom"/>
</dbReference>
<dbReference type="SMART" id="SM00487">
    <property type="entry name" value="DEXDc"/>
    <property type="match status" value="1"/>
</dbReference>
<dbReference type="Gene3D" id="1.20.120.1080">
    <property type="match status" value="1"/>
</dbReference>
<dbReference type="Pfam" id="PF00271">
    <property type="entry name" value="Helicase_C"/>
    <property type="match status" value="1"/>
</dbReference>
<dbReference type="InterPro" id="IPR029060">
    <property type="entry name" value="PIN-like_dom_sf"/>
</dbReference>
<protein>
    <recommendedName>
        <fullName evidence="6">Helicase ATP-binding domain-containing protein</fullName>
    </recommendedName>
</protein>
<dbReference type="STRING" id="157072.A0A024TYX9"/>